<dbReference type="EMBL" id="CAJHIA010000011">
    <property type="protein sequence ID" value="CAD6443937.1"/>
    <property type="molecule type" value="Genomic_DNA"/>
</dbReference>
<dbReference type="PANTHER" id="PTHR42109:SF2">
    <property type="entry name" value="INTEGRAL MEMBRANE PROTEIN"/>
    <property type="match status" value="1"/>
</dbReference>
<gene>
    <name evidence="3" type="ORF">SCLTRI_LOCUS3729</name>
</gene>
<evidence type="ECO:0000313" key="4">
    <source>
        <dbReference type="Proteomes" id="UP000624404"/>
    </source>
</evidence>
<proteinExistence type="predicted"/>
<evidence type="ECO:0000313" key="3">
    <source>
        <dbReference type="EMBL" id="CAD6443937.1"/>
    </source>
</evidence>
<feature type="transmembrane region" description="Helical" evidence="1">
    <location>
        <begin position="112"/>
        <end position="129"/>
    </location>
</feature>
<dbReference type="AlphaFoldDB" id="A0A8H2VSE4"/>
<feature type="domain" description="DUF7702" evidence="2">
    <location>
        <begin position="4"/>
        <end position="246"/>
    </location>
</feature>
<dbReference type="OrthoDB" id="2560628at2759"/>
<comment type="caution">
    <text evidence="3">The sequence shown here is derived from an EMBL/GenBank/DDBJ whole genome shotgun (WGS) entry which is preliminary data.</text>
</comment>
<reference evidence="3" key="1">
    <citation type="submission" date="2020-10" db="EMBL/GenBank/DDBJ databases">
        <authorList>
            <person name="Kusch S."/>
        </authorList>
    </citation>
    <scope>NUCLEOTIDE SEQUENCE</scope>
    <source>
        <strain evidence="3">SwB9</strain>
    </source>
</reference>
<keyword evidence="1" id="KW-1133">Transmembrane helix</keyword>
<keyword evidence="1" id="KW-0472">Membrane</keyword>
<feature type="transmembrane region" description="Helical" evidence="1">
    <location>
        <begin position="40"/>
        <end position="60"/>
    </location>
</feature>
<evidence type="ECO:0000256" key="1">
    <source>
        <dbReference type="SAM" id="Phobius"/>
    </source>
</evidence>
<feature type="transmembrane region" description="Helical" evidence="1">
    <location>
        <begin position="72"/>
        <end position="91"/>
    </location>
</feature>
<dbReference type="InterPro" id="IPR056119">
    <property type="entry name" value="DUF7702"/>
</dbReference>
<feature type="transmembrane region" description="Helical" evidence="1">
    <location>
        <begin position="149"/>
        <end position="170"/>
    </location>
</feature>
<feature type="transmembrane region" description="Helical" evidence="1">
    <location>
        <begin position="14"/>
        <end position="33"/>
    </location>
</feature>
<protein>
    <submittedName>
        <fullName evidence="3">0832015a-d1bf-4830-8383-25afc4eb6084</fullName>
    </submittedName>
</protein>
<name>A0A8H2VSE4_9HELO</name>
<dbReference type="Pfam" id="PF24800">
    <property type="entry name" value="DUF7702"/>
    <property type="match status" value="1"/>
</dbReference>
<feature type="transmembrane region" description="Helical" evidence="1">
    <location>
        <begin position="182"/>
        <end position="199"/>
    </location>
</feature>
<keyword evidence="4" id="KW-1185">Reference proteome</keyword>
<dbReference type="PANTHER" id="PTHR42109">
    <property type="entry name" value="UNPLACED GENOMIC SCAFFOLD UM_SCAF_CONTIG_1.265, WHOLE GENOME SHOTGUN SEQUENCE"/>
    <property type="match status" value="1"/>
</dbReference>
<evidence type="ECO:0000259" key="2">
    <source>
        <dbReference type="Pfam" id="PF24800"/>
    </source>
</evidence>
<sequence>MTIVYRNGIEIGELIVYIPSLFLSILLAFRHGFGRSSGWYFLIVFCLARVIGSCMSLAAISSPSVSLFTGSLILQNIGLSPLILATLGLLSRVLDSINRNTHTFVQPRLLKLIEILMLVSLILGIVGGTNASHSYTTTGKWIPGTESKISNLLAIIAFVALLIITILTSFSISHAENGEKRILLAVALALPFLSVRLLYSVLSTFVTHSTLFNSFTGSVTILLCMALLEELVIVVLYLAIGLTLRVQSNDVVVEGDMQRLPGAPDSDGLGQQSRQSQKSGAGNMVLEIAKKSIIGRIVMLFVPGKREDVEMQQYVQKQTAFMCLLRIFGFDAGEDIWLYLNALYTVQGSLCIDRSWIVSLHIESF</sequence>
<feature type="transmembrane region" description="Helical" evidence="1">
    <location>
        <begin position="219"/>
        <end position="240"/>
    </location>
</feature>
<organism evidence="3 4">
    <name type="scientific">Sclerotinia trifoliorum</name>
    <dbReference type="NCBI Taxonomy" id="28548"/>
    <lineage>
        <taxon>Eukaryota</taxon>
        <taxon>Fungi</taxon>
        <taxon>Dikarya</taxon>
        <taxon>Ascomycota</taxon>
        <taxon>Pezizomycotina</taxon>
        <taxon>Leotiomycetes</taxon>
        <taxon>Helotiales</taxon>
        <taxon>Sclerotiniaceae</taxon>
        <taxon>Sclerotinia</taxon>
    </lineage>
</organism>
<accession>A0A8H2VSE4</accession>
<dbReference type="Proteomes" id="UP000624404">
    <property type="component" value="Unassembled WGS sequence"/>
</dbReference>
<keyword evidence="1" id="KW-0812">Transmembrane</keyword>